<dbReference type="SFLD" id="SFLDS00001">
    <property type="entry name" value="Enolase"/>
    <property type="match status" value="1"/>
</dbReference>
<evidence type="ECO:0000313" key="3">
    <source>
        <dbReference type="EMBL" id="SHF76568.1"/>
    </source>
</evidence>
<dbReference type="InterPro" id="IPR029017">
    <property type="entry name" value="Enolase-like_N"/>
</dbReference>
<dbReference type="EMBL" id="FQVC01000013">
    <property type="protein sequence ID" value="SHF76568.1"/>
    <property type="molecule type" value="Genomic_DNA"/>
</dbReference>
<dbReference type="SMART" id="SM00922">
    <property type="entry name" value="MR_MLE"/>
    <property type="match status" value="1"/>
</dbReference>
<dbReference type="Pfam" id="PF13378">
    <property type="entry name" value="MR_MLE_C"/>
    <property type="match status" value="1"/>
</dbReference>
<gene>
    <name evidence="3" type="ORF">SAMN02745223_03490</name>
    <name evidence="2" type="ORF">VW29_07520</name>
</gene>
<dbReference type="InterPro" id="IPR029065">
    <property type="entry name" value="Enolase_C-like"/>
</dbReference>
<evidence type="ECO:0000259" key="1">
    <source>
        <dbReference type="SMART" id="SM00922"/>
    </source>
</evidence>
<dbReference type="Pfam" id="PF02746">
    <property type="entry name" value="MR_MLE_N"/>
    <property type="match status" value="1"/>
</dbReference>
<reference evidence="3 5" key="2">
    <citation type="submission" date="2016-11" db="EMBL/GenBank/DDBJ databases">
        <authorList>
            <person name="Jaros S."/>
            <person name="Januszkiewicz K."/>
            <person name="Wedrychowicz H."/>
        </authorList>
    </citation>
    <scope>NUCLEOTIDE SEQUENCE [LARGE SCALE GENOMIC DNA]</scope>
    <source>
        <strain evidence="3 5">DSM 17137</strain>
    </source>
</reference>
<evidence type="ECO:0000313" key="5">
    <source>
        <dbReference type="Proteomes" id="UP000184533"/>
    </source>
</evidence>
<evidence type="ECO:0000313" key="4">
    <source>
        <dbReference type="Proteomes" id="UP000033608"/>
    </source>
</evidence>
<name>A0A0F5LU48_9HYPH</name>
<dbReference type="GO" id="GO:0003824">
    <property type="term" value="F:catalytic activity"/>
    <property type="evidence" value="ECO:0007669"/>
    <property type="project" value="UniProtKB-ARBA"/>
</dbReference>
<dbReference type="InterPro" id="IPR034593">
    <property type="entry name" value="DgoD-like"/>
</dbReference>
<reference evidence="2 4" key="1">
    <citation type="submission" date="2015-03" db="EMBL/GenBank/DDBJ databases">
        <authorList>
            <person name="Hassan Y.I."/>
            <person name="Lepp D."/>
            <person name="Zhou T."/>
        </authorList>
    </citation>
    <scope>NUCLEOTIDE SEQUENCE [LARGE SCALE GENOMIC DNA]</scope>
    <source>
        <strain evidence="2 4">DSM 17137</strain>
    </source>
</reference>
<feature type="domain" description="Mandelate racemase/muconate lactonizing enzyme C-terminal" evidence="1">
    <location>
        <begin position="144"/>
        <end position="245"/>
    </location>
</feature>
<dbReference type="Proteomes" id="UP000033608">
    <property type="component" value="Unassembled WGS sequence"/>
</dbReference>
<dbReference type="Gene3D" id="3.20.20.120">
    <property type="entry name" value="Enolase-like C-terminal domain"/>
    <property type="match status" value="1"/>
</dbReference>
<dbReference type="PATRIC" id="fig|1121477.3.peg.2592"/>
<dbReference type="AlphaFoldDB" id="A0A0F5LU48"/>
<dbReference type="SUPFAM" id="SSF54826">
    <property type="entry name" value="Enolase N-terminal domain-like"/>
    <property type="match status" value="1"/>
</dbReference>
<dbReference type="InterPro" id="IPR036849">
    <property type="entry name" value="Enolase-like_C_sf"/>
</dbReference>
<dbReference type="Gene3D" id="3.30.390.10">
    <property type="entry name" value="Enolase-like, N-terminal domain"/>
    <property type="match status" value="1"/>
</dbReference>
<proteinExistence type="predicted"/>
<dbReference type="SUPFAM" id="SSF51604">
    <property type="entry name" value="Enolase C-terminal domain-like"/>
    <property type="match status" value="1"/>
</dbReference>
<dbReference type="SFLD" id="SFLDG00179">
    <property type="entry name" value="mandelate_racemase"/>
    <property type="match status" value="1"/>
</dbReference>
<dbReference type="RefSeq" id="WP_046134689.1">
    <property type="nucleotide sequence ID" value="NZ_FQVC01000013.1"/>
</dbReference>
<evidence type="ECO:0000313" key="2">
    <source>
        <dbReference type="EMBL" id="KKB85172.1"/>
    </source>
</evidence>
<accession>A0A0F5LU48</accession>
<organism evidence="2 4">
    <name type="scientific">Devosia limi DSM 17137</name>
    <dbReference type="NCBI Taxonomy" id="1121477"/>
    <lineage>
        <taxon>Bacteria</taxon>
        <taxon>Pseudomonadati</taxon>
        <taxon>Pseudomonadota</taxon>
        <taxon>Alphaproteobacteria</taxon>
        <taxon>Hyphomicrobiales</taxon>
        <taxon>Devosiaceae</taxon>
        <taxon>Devosia</taxon>
    </lineage>
</organism>
<dbReference type="EMBL" id="LAJF01000060">
    <property type="protein sequence ID" value="KKB85172.1"/>
    <property type="molecule type" value="Genomic_DNA"/>
</dbReference>
<dbReference type="PANTHER" id="PTHR48080">
    <property type="entry name" value="D-GALACTONATE DEHYDRATASE-RELATED"/>
    <property type="match status" value="1"/>
</dbReference>
<dbReference type="InterPro" id="IPR013341">
    <property type="entry name" value="Mandelate_racemase_N_dom"/>
</dbReference>
<dbReference type="Proteomes" id="UP000184533">
    <property type="component" value="Unassembled WGS sequence"/>
</dbReference>
<keyword evidence="4" id="KW-1185">Reference proteome</keyword>
<dbReference type="CDD" id="cd03316">
    <property type="entry name" value="MR_like"/>
    <property type="match status" value="1"/>
</dbReference>
<dbReference type="STRING" id="1121477.SAMN02745223_03490"/>
<dbReference type="InterPro" id="IPR013342">
    <property type="entry name" value="Mandelate_racemase_C"/>
</dbReference>
<protein>
    <submittedName>
        <fullName evidence="3">L-alanine-DL-glutamate epimerase</fullName>
    </submittedName>
    <submittedName>
        <fullName evidence="2">Mandelate racemase</fullName>
    </submittedName>
</protein>
<sequence>MKIDSVDFFYLAMPEVTTAADGSQDALVVRVTAGGHVGWGECEAAPLPSIAAFVCPMSHGACRPVADSVLGQTLDGPEDIKRMAAVVAYNSMDLLQAAHTWSGIEMALWDLLGHVRGEPTWKLLGYDKAYPKTPYASVLFGTTAQETLARAKEMRGLGFKAAKFGWAPFGDSLEGDIAHLDAAREGLGADGILLIDAGQIFGEDVDAAALRLDAMERNRVTFFEEPFHGSAYLAYGELSKRTKTVKTAGGEAAHNRHMAEHLIDFGGVGYIQIDCGRIGGLWPAKEVADYAVKRGVTYINHTFTSNLALSASLQPFAGLRDHTICEYPTTLQQLARDITLNHITPNANGEIIIPDAPGLGIQINPKALTQYAVDIEIKVAGKTVFSTPTY</sequence>
<dbReference type="OrthoDB" id="9802699at2"/>